<feature type="transmembrane region" description="Helical" evidence="1">
    <location>
        <begin position="175"/>
        <end position="197"/>
    </location>
</feature>
<dbReference type="OMA" id="HVEFWNQ"/>
<keyword evidence="1" id="KW-1133">Transmembrane helix</keyword>
<dbReference type="Proteomes" id="UP000001554">
    <property type="component" value="Chromosome 16"/>
</dbReference>
<organism evidence="2 3">
    <name type="scientific">Branchiostoma floridae</name>
    <name type="common">Florida lancelet</name>
    <name type="synonym">Amphioxus</name>
    <dbReference type="NCBI Taxonomy" id="7739"/>
    <lineage>
        <taxon>Eukaryota</taxon>
        <taxon>Metazoa</taxon>
        <taxon>Chordata</taxon>
        <taxon>Cephalochordata</taxon>
        <taxon>Leptocardii</taxon>
        <taxon>Amphioxiformes</taxon>
        <taxon>Branchiostomatidae</taxon>
        <taxon>Branchiostoma</taxon>
    </lineage>
</organism>
<proteinExistence type="predicted"/>
<dbReference type="Pfam" id="PF15111">
    <property type="entry name" value="TMEM101"/>
    <property type="match status" value="1"/>
</dbReference>
<evidence type="ECO:0000256" key="1">
    <source>
        <dbReference type="SAM" id="Phobius"/>
    </source>
</evidence>
<protein>
    <submittedName>
        <fullName evidence="3">Transmembrane protein 101-like</fullName>
    </submittedName>
</protein>
<feature type="transmembrane region" description="Helical" evidence="1">
    <location>
        <begin position="53"/>
        <end position="72"/>
    </location>
</feature>
<feature type="transmembrane region" description="Helical" evidence="1">
    <location>
        <begin position="145"/>
        <end position="163"/>
    </location>
</feature>
<accession>A0A9J7HEZ4</accession>
<dbReference type="AlphaFoldDB" id="A0A9J7HEZ4"/>
<feature type="transmembrane region" description="Helical" evidence="1">
    <location>
        <begin position="116"/>
        <end position="133"/>
    </location>
</feature>
<keyword evidence="2" id="KW-1185">Reference proteome</keyword>
<keyword evidence="1" id="KW-0812">Transmembrane</keyword>
<dbReference type="OrthoDB" id="6082754at2759"/>
<sequence length="259" mass="29468">MAASNMKMDRKQLLSTCLRVAGFVVTRYPFWHALVLIMNFAERSKSKKYPDLEIPWVYADLGAYVLLASFTSFNIKRRWFAIATAVQLAISITLSLTSQHAPYSEWLSIRISSKSLAIIGSYLTIGSGIGEMYRRKPRDRSTQQISLMFTGLHLVCQAYALFYSREDKQAFLEHIFGGQPMLSIFTFLHVALGLAFLSGYEPKLLSRALMVILFVTATFLDTDINYWTRGRHVEFWVQVRLLTDNLCIFAGLSMMAIDG</sequence>
<evidence type="ECO:0000313" key="2">
    <source>
        <dbReference type="Proteomes" id="UP000001554"/>
    </source>
</evidence>
<dbReference type="KEGG" id="bfo:118403741"/>
<reference evidence="3" key="2">
    <citation type="submission" date="2025-08" db="UniProtKB">
        <authorList>
            <consortium name="RefSeq"/>
        </authorList>
    </citation>
    <scope>IDENTIFICATION</scope>
    <source>
        <strain evidence="3">S238N-H82</strain>
        <tissue evidence="3">Testes</tissue>
    </source>
</reference>
<reference evidence="2" key="1">
    <citation type="journal article" date="2020" name="Nat. Ecol. Evol.">
        <title>Deeply conserved synteny resolves early events in vertebrate evolution.</title>
        <authorList>
            <person name="Simakov O."/>
            <person name="Marletaz F."/>
            <person name="Yue J.X."/>
            <person name="O'Connell B."/>
            <person name="Jenkins J."/>
            <person name="Brandt A."/>
            <person name="Calef R."/>
            <person name="Tung C.H."/>
            <person name="Huang T.K."/>
            <person name="Schmutz J."/>
            <person name="Satoh N."/>
            <person name="Yu J.K."/>
            <person name="Putnam N.H."/>
            <person name="Green R.E."/>
            <person name="Rokhsar D.S."/>
        </authorList>
    </citation>
    <scope>NUCLEOTIDE SEQUENCE [LARGE SCALE GENOMIC DNA]</scope>
    <source>
        <strain evidence="2">S238N-H82</strain>
    </source>
</reference>
<dbReference type="RefSeq" id="XP_035658434.1">
    <property type="nucleotide sequence ID" value="XM_035802541.1"/>
</dbReference>
<dbReference type="GeneID" id="118403741"/>
<dbReference type="PANTHER" id="PTHR31034">
    <property type="entry name" value="TRANSMEMBRANE PROTEIN 101"/>
    <property type="match status" value="1"/>
</dbReference>
<gene>
    <name evidence="3" type="primary">LOC118403741</name>
</gene>
<dbReference type="PANTHER" id="PTHR31034:SF2">
    <property type="entry name" value="TRANSMEMBRANE PROTEIN 101"/>
    <property type="match status" value="1"/>
</dbReference>
<keyword evidence="1" id="KW-0472">Membrane</keyword>
<dbReference type="InterPro" id="IPR029371">
    <property type="entry name" value="TMEM101"/>
</dbReference>
<feature type="transmembrane region" description="Helical" evidence="1">
    <location>
        <begin position="79"/>
        <end position="96"/>
    </location>
</feature>
<feature type="transmembrane region" description="Helical" evidence="1">
    <location>
        <begin position="20"/>
        <end position="41"/>
    </location>
</feature>
<name>A0A9J7HEZ4_BRAFL</name>
<evidence type="ECO:0000313" key="3">
    <source>
        <dbReference type="RefSeq" id="XP_035658434.1"/>
    </source>
</evidence>